<dbReference type="PROSITE" id="PS50001">
    <property type="entry name" value="SH2"/>
    <property type="match status" value="1"/>
</dbReference>
<evidence type="ECO:0000256" key="6">
    <source>
        <dbReference type="ARBA" id="ARBA00022999"/>
    </source>
</evidence>
<evidence type="ECO:0000256" key="8">
    <source>
        <dbReference type="SAM" id="MobiDB-lite"/>
    </source>
</evidence>
<dbReference type="SMART" id="SM00252">
    <property type="entry name" value="SH2"/>
    <property type="match status" value="1"/>
</dbReference>
<dbReference type="FunFam" id="3.30.505.10:FF:000042">
    <property type="entry name" value="Cytokine-inducible SH2-containing protein b"/>
    <property type="match status" value="1"/>
</dbReference>
<evidence type="ECO:0000313" key="11">
    <source>
        <dbReference type="EMBL" id="MBN3311832.1"/>
    </source>
</evidence>
<dbReference type="InterPro" id="IPR036860">
    <property type="entry name" value="SH2_dom_sf"/>
</dbReference>
<dbReference type="Pfam" id="PF07525">
    <property type="entry name" value="SOCS_box"/>
    <property type="match status" value="1"/>
</dbReference>
<dbReference type="Gene3D" id="3.30.505.10">
    <property type="entry name" value="SH2 domain"/>
    <property type="match status" value="1"/>
</dbReference>
<keyword evidence="3" id="KW-0341">Growth regulation</keyword>
<feature type="region of interest" description="Disordered" evidence="8">
    <location>
        <begin position="79"/>
        <end position="102"/>
    </location>
</feature>
<dbReference type="InterPro" id="IPR000980">
    <property type="entry name" value="SH2"/>
</dbReference>
<dbReference type="InterPro" id="IPR001496">
    <property type="entry name" value="SOCS_box"/>
</dbReference>
<dbReference type="GO" id="GO:0009968">
    <property type="term" value="P:negative regulation of signal transduction"/>
    <property type="evidence" value="ECO:0007669"/>
    <property type="project" value="UniProtKB-KW"/>
</dbReference>
<evidence type="ECO:0000256" key="4">
    <source>
        <dbReference type="ARBA" id="ARBA00022700"/>
    </source>
</evidence>
<keyword evidence="6 7" id="KW-0727">SH2 domain</keyword>
<protein>
    <recommendedName>
        <fullName evidence="2">Cytokine-inducible SH2-containing protein</fullName>
    </recommendedName>
</protein>
<accession>A0A8J7NDN8</accession>
<dbReference type="GO" id="GO:0035556">
    <property type="term" value="P:intracellular signal transduction"/>
    <property type="evidence" value="ECO:0007669"/>
    <property type="project" value="InterPro"/>
</dbReference>
<evidence type="ECO:0000256" key="7">
    <source>
        <dbReference type="PROSITE-ProRule" id="PRU00191"/>
    </source>
</evidence>
<dbReference type="PANTHER" id="PTHR10155">
    <property type="entry name" value="PHOSPHATIDYLINOSITOL 3-KINASE REGULATORY SUBUNIT"/>
    <property type="match status" value="1"/>
</dbReference>
<feature type="domain" description="SOCS box" evidence="10">
    <location>
        <begin position="588"/>
        <end position="636"/>
    </location>
</feature>
<evidence type="ECO:0000313" key="12">
    <source>
        <dbReference type="Proteomes" id="UP000736164"/>
    </source>
</evidence>
<dbReference type="InterPro" id="IPR035887">
    <property type="entry name" value="CIS_SH2"/>
</dbReference>
<feature type="region of interest" description="Disordered" evidence="8">
    <location>
        <begin position="417"/>
        <end position="439"/>
    </location>
</feature>
<dbReference type="FunFam" id="1.10.750.20:FF:000002">
    <property type="entry name" value="Suppressor of cytokine signaling 2"/>
    <property type="match status" value="1"/>
</dbReference>
<comment type="pathway">
    <text evidence="1">Protein modification; protein ubiquitination.</text>
</comment>
<evidence type="ECO:0000256" key="3">
    <source>
        <dbReference type="ARBA" id="ARBA00022604"/>
    </source>
</evidence>
<feature type="compositionally biased region" description="Basic and acidic residues" evidence="8">
    <location>
        <begin position="417"/>
        <end position="434"/>
    </location>
</feature>
<feature type="non-terminal residue" evidence="11">
    <location>
        <position position="637"/>
    </location>
</feature>
<evidence type="ECO:0000256" key="5">
    <source>
        <dbReference type="ARBA" id="ARBA00022786"/>
    </source>
</evidence>
<dbReference type="Gene3D" id="1.10.750.20">
    <property type="entry name" value="SOCS box"/>
    <property type="match status" value="1"/>
</dbReference>
<dbReference type="Pfam" id="PF00017">
    <property type="entry name" value="SH2"/>
    <property type="match status" value="1"/>
</dbReference>
<keyword evidence="12" id="KW-1185">Reference proteome</keyword>
<dbReference type="PRINTS" id="PR00401">
    <property type="entry name" value="SH2DOMAIN"/>
</dbReference>
<evidence type="ECO:0000256" key="2">
    <source>
        <dbReference type="ARBA" id="ARBA00021548"/>
    </source>
</evidence>
<evidence type="ECO:0000259" key="10">
    <source>
        <dbReference type="PROSITE" id="PS50225"/>
    </source>
</evidence>
<evidence type="ECO:0000256" key="1">
    <source>
        <dbReference type="ARBA" id="ARBA00004906"/>
    </source>
</evidence>
<dbReference type="SUPFAM" id="SSF158235">
    <property type="entry name" value="SOCS box-like"/>
    <property type="match status" value="1"/>
</dbReference>
<dbReference type="PROSITE" id="PS50225">
    <property type="entry name" value="SOCS"/>
    <property type="match status" value="1"/>
</dbReference>
<dbReference type="SMART" id="SM00969">
    <property type="entry name" value="SOCS_box"/>
    <property type="match status" value="1"/>
</dbReference>
<comment type="caution">
    <text evidence="11">The sequence shown here is derived from an EMBL/GenBank/DDBJ whole genome shotgun (WGS) entry which is preliminary data.</text>
</comment>
<dbReference type="AlphaFoldDB" id="A0A8J7NDN8"/>
<feature type="domain" description="SH2" evidence="9">
    <location>
        <begin position="477"/>
        <end position="558"/>
    </location>
</feature>
<feature type="non-terminal residue" evidence="11">
    <location>
        <position position="1"/>
    </location>
</feature>
<dbReference type="SUPFAM" id="SSF55550">
    <property type="entry name" value="SH2 domain"/>
    <property type="match status" value="1"/>
</dbReference>
<keyword evidence="5" id="KW-0833">Ubl conjugation pathway</keyword>
<dbReference type="GO" id="GO:0046935">
    <property type="term" value="F:1-phosphatidylinositol-3-kinase regulator activity"/>
    <property type="evidence" value="ECO:0007669"/>
    <property type="project" value="TreeGrafter"/>
</dbReference>
<sequence>LVSKHAAVRSEVSLARTGTRAERWRVRPCAKTRVCCVKRENGGCTERVAAPGATLCRTDCPPGRVERCQGIPAPAIPAIQSYPHDRRDTDQEPGAQAGNDQTRFSSVSPVLFAVRGGCSGPPGARRLLGPGFDRGRLVCVCVCVCVCGVCMFPPPGVCAFSGVYLFAPSSQRIIGNWLEWERHISRTGSSEEQSAPVIIPPQVSAGENDAPVPCVLSPGPGLSLTPGPSVCGTPAALARLEGAQKRAPFLSPFAFQTLSAGGGDPAPPAGSPGDRSVKRGAGFSPAESRGARSPPGRVGTPASLRPVQIRSCSVCSLQGRISRPRRPRERELDTHQPERPCGPEALLAPGVRSRSRGDPWPGGCLDLFAGYRSRSWGSPHLFFCSRSPGTGDPPALLPGQPAGVLPLPSLAADVLGHGERRDGSSRPHEPRAEARLAGASPSTPVPCCLQSAPPLWDPTEDLRCIATTFRYLDSSGWYWGAITASEARQQLQPVEEGTFLVRDSSHPLYMLTLSVKTHRGPTNVRIEYSHGLFRLDSSCLAKPRILAFPDVLSLVRHYVGSCRAAEGEEGAAGPALLPQPKDSAVLLKLVRPLHRRDAFPSLQHLSRLAINRLTASPDRLPLPRRLQHFLQEYPFPL</sequence>
<dbReference type="GO" id="GO:0016567">
    <property type="term" value="P:protein ubiquitination"/>
    <property type="evidence" value="ECO:0007669"/>
    <property type="project" value="UniProtKB-UniPathway"/>
</dbReference>
<dbReference type="GO" id="GO:0046854">
    <property type="term" value="P:phosphatidylinositol phosphate biosynthetic process"/>
    <property type="evidence" value="ECO:0007669"/>
    <property type="project" value="TreeGrafter"/>
</dbReference>
<dbReference type="Proteomes" id="UP000736164">
    <property type="component" value="Unassembled WGS sequence"/>
</dbReference>
<feature type="region of interest" description="Disordered" evidence="8">
    <location>
        <begin position="320"/>
        <end position="355"/>
    </location>
</feature>
<dbReference type="InterPro" id="IPR036036">
    <property type="entry name" value="SOCS_box-like_dom_sf"/>
</dbReference>
<proteinExistence type="predicted"/>
<gene>
    <name evidence="11" type="primary">Cish</name>
    <name evidence="11" type="ORF">GTO95_0006309</name>
</gene>
<dbReference type="CDD" id="cd10718">
    <property type="entry name" value="SH2_CIS"/>
    <property type="match status" value="1"/>
</dbReference>
<dbReference type="EMBL" id="JAAWVO010002627">
    <property type="protein sequence ID" value="MBN3311832.1"/>
    <property type="molecule type" value="Genomic_DNA"/>
</dbReference>
<dbReference type="SMART" id="SM00253">
    <property type="entry name" value="SOCS"/>
    <property type="match status" value="1"/>
</dbReference>
<organism evidence="11 12">
    <name type="scientific">Atractosteus spatula</name>
    <name type="common">Alligator gar</name>
    <name type="synonym">Lepisosteus spatula</name>
    <dbReference type="NCBI Taxonomy" id="7917"/>
    <lineage>
        <taxon>Eukaryota</taxon>
        <taxon>Metazoa</taxon>
        <taxon>Chordata</taxon>
        <taxon>Craniata</taxon>
        <taxon>Vertebrata</taxon>
        <taxon>Euteleostomi</taxon>
        <taxon>Actinopterygii</taxon>
        <taxon>Neopterygii</taxon>
        <taxon>Holostei</taxon>
        <taxon>Semionotiformes</taxon>
        <taxon>Lepisosteidae</taxon>
        <taxon>Atractosteus</taxon>
    </lineage>
</organism>
<keyword evidence="4" id="KW-0734">Signal transduction inhibitor</keyword>
<dbReference type="GO" id="GO:0005942">
    <property type="term" value="C:phosphatidylinositol 3-kinase complex"/>
    <property type="evidence" value="ECO:0007669"/>
    <property type="project" value="TreeGrafter"/>
</dbReference>
<evidence type="ECO:0000259" key="9">
    <source>
        <dbReference type="PROSITE" id="PS50001"/>
    </source>
</evidence>
<feature type="region of interest" description="Disordered" evidence="8">
    <location>
        <begin position="258"/>
        <end position="303"/>
    </location>
</feature>
<feature type="compositionally biased region" description="Basic and acidic residues" evidence="8">
    <location>
        <begin position="328"/>
        <end position="338"/>
    </location>
</feature>
<reference evidence="11" key="1">
    <citation type="journal article" date="2021" name="Cell">
        <title>Tracing the genetic footprints of vertebrate landing in non-teleost ray-finned fishes.</title>
        <authorList>
            <person name="Bi X."/>
            <person name="Wang K."/>
            <person name="Yang L."/>
            <person name="Pan H."/>
            <person name="Jiang H."/>
            <person name="Wei Q."/>
            <person name="Fang M."/>
            <person name="Yu H."/>
            <person name="Zhu C."/>
            <person name="Cai Y."/>
            <person name="He Y."/>
            <person name="Gan X."/>
            <person name="Zeng H."/>
            <person name="Yu D."/>
            <person name="Zhu Y."/>
            <person name="Jiang H."/>
            <person name="Qiu Q."/>
            <person name="Yang H."/>
            <person name="Zhang Y.E."/>
            <person name="Wang W."/>
            <person name="Zhu M."/>
            <person name="He S."/>
            <person name="Zhang G."/>
        </authorList>
    </citation>
    <scope>NUCLEOTIDE SEQUENCE</scope>
    <source>
        <strain evidence="11">Allg_001</strain>
    </source>
</reference>
<name>A0A8J7NDN8_ATRSP</name>
<dbReference type="UniPathway" id="UPA00143"/>
<dbReference type="PANTHER" id="PTHR10155:SF9">
    <property type="entry name" value="CYTOKINE-INDUCIBLE SH2-CONTAINING PROTEIN"/>
    <property type="match status" value="1"/>
</dbReference>